<reference evidence="2" key="1">
    <citation type="journal article" date="2023" name="G3 (Bethesda)">
        <title>Whole genome assemblies of Zophobas morio and Tenebrio molitor.</title>
        <authorList>
            <person name="Kaur S."/>
            <person name="Stinson S.A."/>
            <person name="diCenzo G.C."/>
        </authorList>
    </citation>
    <scope>NUCLEOTIDE SEQUENCE</scope>
    <source>
        <strain evidence="2">QUZm001</strain>
    </source>
</reference>
<keyword evidence="3" id="KW-1185">Reference proteome</keyword>
<sequence length="94" mass="10813">MRNPFQGEKSHQKNNRRIGSGRKRVDQRNLVEGVIEDPYSKPLGDLKNKQHRGQIVALLRARQRSFDPISEIKYKYLPLPPQTLTLALPAILLV</sequence>
<dbReference type="Proteomes" id="UP001168821">
    <property type="component" value="Unassembled WGS sequence"/>
</dbReference>
<dbReference type="EMBL" id="JALNTZ010000018">
    <property type="protein sequence ID" value="KAJ3639066.1"/>
    <property type="molecule type" value="Genomic_DNA"/>
</dbReference>
<accession>A0AA38M0K9</accession>
<gene>
    <name evidence="2" type="ORF">Zmor_004436</name>
</gene>
<evidence type="ECO:0000313" key="3">
    <source>
        <dbReference type="Proteomes" id="UP001168821"/>
    </source>
</evidence>
<feature type="compositionally biased region" description="Basic residues" evidence="1">
    <location>
        <begin position="12"/>
        <end position="22"/>
    </location>
</feature>
<dbReference type="AlphaFoldDB" id="A0AA38M0K9"/>
<evidence type="ECO:0000313" key="2">
    <source>
        <dbReference type="EMBL" id="KAJ3639066.1"/>
    </source>
</evidence>
<proteinExistence type="predicted"/>
<organism evidence="2 3">
    <name type="scientific">Zophobas morio</name>
    <dbReference type="NCBI Taxonomy" id="2755281"/>
    <lineage>
        <taxon>Eukaryota</taxon>
        <taxon>Metazoa</taxon>
        <taxon>Ecdysozoa</taxon>
        <taxon>Arthropoda</taxon>
        <taxon>Hexapoda</taxon>
        <taxon>Insecta</taxon>
        <taxon>Pterygota</taxon>
        <taxon>Neoptera</taxon>
        <taxon>Endopterygota</taxon>
        <taxon>Coleoptera</taxon>
        <taxon>Polyphaga</taxon>
        <taxon>Cucujiformia</taxon>
        <taxon>Tenebrionidae</taxon>
        <taxon>Zophobas</taxon>
    </lineage>
</organism>
<feature type="region of interest" description="Disordered" evidence="1">
    <location>
        <begin position="1"/>
        <end position="25"/>
    </location>
</feature>
<evidence type="ECO:0000256" key="1">
    <source>
        <dbReference type="SAM" id="MobiDB-lite"/>
    </source>
</evidence>
<name>A0AA38M0K9_9CUCU</name>
<protein>
    <submittedName>
        <fullName evidence="2">Uncharacterized protein</fullName>
    </submittedName>
</protein>
<comment type="caution">
    <text evidence="2">The sequence shown here is derived from an EMBL/GenBank/DDBJ whole genome shotgun (WGS) entry which is preliminary data.</text>
</comment>